<accession>A0A517PZ32</accession>
<protein>
    <submittedName>
        <fullName evidence="5">SdiA-regulated</fullName>
    </submittedName>
</protein>
<dbReference type="SUPFAM" id="SSF75011">
    <property type="entry name" value="3-carboxy-cis,cis-mucoante lactonizing enzyme"/>
    <property type="match status" value="1"/>
</dbReference>
<keyword evidence="6" id="KW-1185">Reference proteome</keyword>
<evidence type="ECO:0000256" key="2">
    <source>
        <dbReference type="ARBA" id="ARBA00009852"/>
    </source>
</evidence>
<evidence type="ECO:0000256" key="4">
    <source>
        <dbReference type="ARBA" id="ARBA00023136"/>
    </source>
</evidence>
<comment type="similarity">
    <text evidence="2">Belongs to the YjiK family.</text>
</comment>
<dbReference type="AlphaFoldDB" id="A0A517PZ32"/>
<organism evidence="5 6">
    <name type="scientific">Gimesia chilikensis</name>
    <dbReference type="NCBI Taxonomy" id="2605989"/>
    <lineage>
        <taxon>Bacteria</taxon>
        <taxon>Pseudomonadati</taxon>
        <taxon>Planctomycetota</taxon>
        <taxon>Planctomycetia</taxon>
        <taxon>Planctomycetales</taxon>
        <taxon>Planctomycetaceae</taxon>
        <taxon>Gimesia</taxon>
    </lineage>
</organism>
<comment type="subcellular location">
    <subcellularLocation>
        <location evidence="1">Cell membrane</location>
    </subcellularLocation>
</comment>
<dbReference type="Gene3D" id="2.120.10.30">
    <property type="entry name" value="TolB, C-terminal domain"/>
    <property type="match status" value="1"/>
</dbReference>
<reference evidence="5 6" key="1">
    <citation type="submission" date="2019-02" db="EMBL/GenBank/DDBJ databases">
        <title>Deep-cultivation of Planctomycetes and their phenomic and genomic characterization uncovers novel biology.</title>
        <authorList>
            <person name="Wiegand S."/>
            <person name="Jogler M."/>
            <person name="Boedeker C."/>
            <person name="Pinto D."/>
            <person name="Vollmers J."/>
            <person name="Rivas-Marin E."/>
            <person name="Kohn T."/>
            <person name="Peeters S.H."/>
            <person name="Heuer A."/>
            <person name="Rast P."/>
            <person name="Oberbeckmann S."/>
            <person name="Bunk B."/>
            <person name="Jeske O."/>
            <person name="Meyerdierks A."/>
            <person name="Storesund J.E."/>
            <person name="Kallscheuer N."/>
            <person name="Luecker S."/>
            <person name="Lage O.M."/>
            <person name="Pohl T."/>
            <person name="Merkel B.J."/>
            <person name="Hornburger P."/>
            <person name="Mueller R.-W."/>
            <person name="Bruemmer F."/>
            <person name="Labrenz M."/>
            <person name="Spormann A.M."/>
            <person name="Op den Camp H."/>
            <person name="Overmann J."/>
            <person name="Amann R."/>
            <person name="Jetten M.S.M."/>
            <person name="Mascher T."/>
            <person name="Medema M.H."/>
            <person name="Devos D.P."/>
            <person name="Kaster A.-K."/>
            <person name="Ovreas L."/>
            <person name="Rohde M."/>
            <person name="Galperin M.Y."/>
            <person name="Jogler C."/>
        </authorList>
    </citation>
    <scope>NUCLEOTIDE SEQUENCE [LARGE SCALE GENOMIC DNA]</scope>
    <source>
        <strain evidence="5 6">HG66A1</strain>
    </source>
</reference>
<evidence type="ECO:0000256" key="3">
    <source>
        <dbReference type="ARBA" id="ARBA00022475"/>
    </source>
</evidence>
<dbReference type="EMBL" id="CP036266">
    <property type="protein sequence ID" value="QDT24607.1"/>
    <property type="molecule type" value="Genomic_DNA"/>
</dbReference>
<evidence type="ECO:0000256" key="1">
    <source>
        <dbReference type="ARBA" id="ARBA00004236"/>
    </source>
</evidence>
<dbReference type="GO" id="GO:0005886">
    <property type="term" value="C:plasma membrane"/>
    <property type="evidence" value="ECO:0007669"/>
    <property type="project" value="UniProtKB-SubCell"/>
</dbReference>
<name>A0A517PZ32_9PLAN</name>
<evidence type="ECO:0000313" key="5">
    <source>
        <dbReference type="EMBL" id="QDT24607.1"/>
    </source>
</evidence>
<sequence>MSIASLQFEAACSIKNKALGLREPSGLTIDPEGKLWTVCDQSRKLFQLDTNGQILSTREVDNKGLEGITFDSRGHFLVVDEDAGKILKYDPATGKEIADRRLKDMQGFAAVSLCFEEADNNGLEGITHDSTRSEILLLKEADPGLLIAVSDDLERIVTVDHLDESRGFVDEELDAEAIDFSGICYDRVRDLCWIVSDQAGQVFIYDRHNGRVTQRFSFEAAGKTIRKAEGVTLDRESKYLYIVCDQDAELVRFRIVD</sequence>
<gene>
    <name evidence="5" type="ORF">HG66A1_64410</name>
</gene>
<dbReference type="Proteomes" id="UP000320421">
    <property type="component" value="Chromosome"/>
</dbReference>
<dbReference type="Pfam" id="PF06977">
    <property type="entry name" value="SdiA-regulated"/>
    <property type="match status" value="1"/>
</dbReference>
<proteinExistence type="inferred from homology"/>
<dbReference type="InterPro" id="IPR009722">
    <property type="entry name" value="YjiK/CarP"/>
</dbReference>
<dbReference type="RefSeq" id="WP_145193428.1">
    <property type="nucleotide sequence ID" value="NZ_CP036266.1"/>
</dbReference>
<keyword evidence="3" id="KW-1003">Cell membrane</keyword>
<keyword evidence="4" id="KW-0472">Membrane</keyword>
<evidence type="ECO:0000313" key="6">
    <source>
        <dbReference type="Proteomes" id="UP000320421"/>
    </source>
</evidence>
<dbReference type="InterPro" id="IPR011042">
    <property type="entry name" value="6-blade_b-propeller_TolB-like"/>
</dbReference>
<dbReference type="OrthoDB" id="254484at2"/>